<dbReference type="InterPro" id="IPR036388">
    <property type="entry name" value="WH-like_DNA-bd_sf"/>
</dbReference>
<keyword evidence="5" id="KW-0804">Transcription</keyword>
<protein>
    <submittedName>
        <fullName evidence="8">Two-component system, OmpR family, response regulator RstA</fullName>
    </submittedName>
</protein>
<keyword evidence="9" id="KW-1185">Reference proteome</keyword>
<dbReference type="GO" id="GO:0000156">
    <property type="term" value="F:phosphorelay response regulator activity"/>
    <property type="evidence" value="ECO:0007669"/>
    <property type="project" value="TreeGrafter"/>
</dbReference>
<dbReference type="InterPro" id="IPR039420">
    <property type="entry name" value="WalR-like"/>
</dbReference>
<dbReference type="GO" id="GO:0032993">
    <property type="term" value="C:protein-DNA complex"/>
    <property type="evidence" value="ECO:0007669"/>
    <property type="project" value="TreeGrafter"/>
</dbReference>
<name>A0A1M7YB96_9BACT</name>
<dbReference type="SMART" id="SM00862">
    <property type="entry name" value="Trans_reg_C"/>
    <property type="match status" value="1"/>
</dbReference>
<evidence type="ECO:0000256" key="4">
    <source>
        <dbReference type="ARBA" id="ARBA00023125"/>
    </source>
</evidence>
<feature type="domain" description="OmpR/PhoB-type" evidence="7">
    <location>
        <begin position="164"/>
        <end position="263"/>
    </location>
</feature>
<dbReference type="PROSITE" id="PS51755">
    <property type="entry name" value="OMPR_PHOB"/>
    <property type="match status" value="1"/>
</dbReference>
<dbReference type="CDD" id="cd00383">
    <property type="entry name" value="trans_reg_C"/>
    <property type="match status" value="1"/>
</dbReference>
<dbReference type="InterPro" id="IPR011006">
    <property type="entry name" value="CheY-like_superfamily"/>
</dbReference>
<sequence length="268" mass="30194">MREVLLSIFLSHCLSNVTSRLEAILSVNQKHHQKLKGMQSWKILLLTPQSSSLAKLKSMLVDENIRVEHAECRESSIAQISTAPPHMIVLECAEQGVVDLLYCQKIRYLYKGLLVLLSDLDKANFQIFALNLGVDASFSRSTDVVLIRANLLSLLRRFMPPTPVGQLEFDGLVLDLNRRDAIVGDSAVNLSTVEFDIFYHLVQKPGCVVSRDEIHRKVYKAEYNGYDRSIDLYISRIRQKIGDSLSSPIFLKTVRGAGYQFIGTAHSD</sequence>
<gene>
    <name evidence="8" type="ORF">SAMN02745220_03167</name>
</gene>
<dbReference type="SUPFAM" id="SSF46894">
    <property type="entry name" value="C-terminal effector domain of the bipartite response regulators"/>
    <property type="match status" value="1"/>
</dbReference>
<keyword evidence="3" id="KW-0805">Transcription regulation</keyword>
<dbReference type="STRING" id="1121416.SAMN02745220_03167"/>
<proteinExistence type="predicted"/>
<evidence type="ECO:0000259" key="7">
    <source>
        <dbReference type="PROSITE" id="PS51755"/>
    </source>
</evidence>
<organism evidence="8 9">
    <name type="scientific">Desulfopila aestuarii DSM 18488</name>
    <dbReference type="NCBI Taxonomy" id="1121416"/>
    <lineage>
        <taxon>Bacteria</taxon>
        <taxon>Pseudomonadati</taxon>
        <taxon>Thermodesulfobacteriota</taxon>
        <taxon>Desulfobulbia</taxon>
        <taxon>Desulfobulbales</taxon>
        <taxon>Desulfocapsaceae</taxon>
        <taxon>Desulfopila</taxon>
    </lineage>
</organism>
<dbReference type="AlphaFoldDB" id="A0A1M7YB96"/>
<keyword evidence="4 6" id="KW-0238">DNA-binding</keyword>
<reference evidence="8 9" key="1">
    <citation type="submission" date="2016-12" db="EMBL/GenBank/DDBJ databases">
        <authorList>
            <person name="Song W.-J."/>
            <person name="Kurnit D.M."/>
        </authorList>
    </citation>
    <scope>NUCLEOTIDE SEQUENCE [LARGE SCALE GENOMIC DNA]</scope>
    <source>
        <strain evidence="8 9">DSM 18488</strain>
    </source>
</reference>
<dbReference type="GO" id="GO:0005829">
    <property type="term" value="C:cytosol"/>
    <property type="evidence" value="ECO:0007669"/>
    <property type="project" value="TreeGrafter"/>
</dbReference>
<evidence type="ECO:0000313" key="8">
    <source>
        <dbReference type="EMBL" id="SHO49930.1"/>
    </source>
</evidence>
<dbReference type="InterPro" id="IPR001867">
    <property type="entry name" value="OmpR/PhoB-type_DNA-bd"/>
</dbReference>
<dbReference type="PANTHER" id="PTHR48111">
    <property type="entry name" value="REGULATOR OF RPOS"/>
    <property type="match status" value="1"/>
</dbReference>
<feature type="DNA-binding region" description="OmpR/PhoB-type" evidence="6">
    <location>
        <begin position="164"/>
        <end position="263"/>
    </location>
</feature>
<dbReference type="EMBL" id="FRFE01000016">
    <property type="protein sequence ID" value="SHO49930.1"/>
    <property type="molecule type" value="Genomic_DNA"/>
</dbReference>
<dbReference type="GO" id="GO:0006355">
    <property type="term" value="P:regulation of DNA-templated transcription"/>
    <property type="evidence" value="ECO:0007669"/>
    <property type="project" value="InterPro"/>
</dbReference>
<dbReference type="GO" id="GO:0000976">
    <property type="term" value="F:transcription cis-regulatory region binding"/>
    <property type="evidence" value="ECO:0007669"/>
    <property type="project" value="TreeGrafter"/>
</dbReference>
<evidence type="ECO:0000256" key="5">
    <source>
        <dbReference type="ARBA" id="ARBA00023163"/>
    </source>
</evidence>
<dbReference type="SUPFAM" id="SSF52172">
    <property type="entry name" value="CheY-like"/>
    <property type="match status" value="1"/>
</dbReference>
<evidence type="ECO:0000313" key="9">
    <source>
        <dbReference type="Proteomes" id="UP000184603"/>
    </source>
</evidence>
<evidence type="ECO:0000256" key="1">
    <source>
        <dbReference type="ARBA" id="ARBA00022553"/>
    </source>
</evidence>
<evidence type="ECO:0000256" key="6">
    <source>
        <dbReference type="PROSITE-ProRule" id="PRU01091"/>
    </source>
</evidence>
<dbReference type="Proteomes" id="UP000184603">
    <property type="component" value="Unassembled WGS sequence"/>
</dbReference>
<accession>A0A1M7YB96</accession>
<dbReference type="InterPro" id="IPR016032">
    <property type="entry name" value="Sig_transdc_resp-reg_C-effctor"/>
</dbReference>
<dbReference type="Gene3D" id="1.10.10.10">
    <property type="entry name" value="Winged helix-like DNA-binding domain superfamily/Winged helix DNA-binding domain"/>
    <property type="match status" value="1"/>
</dbReference>
<keyword evidence="2" id="KW-0902">Two-component regulatory system</keyword>
<dbReference type="Pfam" id="PF00486">
    <property type="entry name" value="Trans_reg_C"/>
    <property type="match status" value="1"/>
</dbReference>
<dbReference type="PANTHER" id="PTHR48111:SF21">
    <property type="entry name" value="DNA-BINDING DUAL MASTER TRANSCRIPTIONAL REGULATOR RPAA"/>
    <property type="match status" value="1"/>
</dbReference>
<evidence type="ECO:0000256" key="3">
    <source>
        <dbReference type="ARBA" id="ARBA00023015"/>
    </source>
</evidence>
<evidence type="ECO:0000256" key="2">
    <source>
        <dbReference type="ARBA" id="ARBA00023012"/>
    </source>
</evidence>
<keyword evidence="1" id="KW-0597">Phosphoprotein</keyword>